<accession>A0A1E3WAJ9</accession>
<reference evidence="2 3" key="1">
    <citation type="journal article" date="2016" name="Environ. Microbiol.">
        <title>New Methyloceanibacter diversity from North Sea sediments includes methanotroph containing solely the soluble methane monooxygenase.</title>
        <authorList>
            <person name="Vekeman B."/>
            <person name="Kerckhof F.M."/>
            <person name="Cremers G."/>
            <person name="de Vos P."/>
            <person name="Vandamme P."/>
            <person name="Boon N."/>
            <person name="Op den Camp H.J."/>
            <person name="Heylen K."/>
        </authorList>
    </citation>
    <scope>NUCLEOTIDE SEQUENCE [LARGE SCALE GENOMIC DNA]</scope>
    <source>
        <strain evidence="2 3">R-67177</strain>
    </source>
</reference>
<gene>
    <name evidence="2" type="ORF">AUC71_14685</name>
</gene>
<proteinExistence type="predicted"/>
<sequence>MLSSRRFFTEGGFIMALRLTPPTKNIFYLSTLCAIIAFALYLLGVLGIIGAEIPTLAVAFWVAMLGWALMTAGVALKGV</sequence>
<protein>
    <submittedName>
        <fullName evidence="2">Uncharacterized protein</fullName>
    </submittedName>
</protein>
<keyword evidence="1" id="KW-0812">Transmembrane</keyword>
<keyword evidence="1" id="KW-1133">Transmembrane helix</keyword>
<evidence type="ECO:0000313" key="2">
    <source>
        <dbReference type="EMBL" id="ODS02532.1"/>
    </source>
</evidence>
<keyword evidence="1" id="KW-0472">Membrane</keyword>
<name>A0A1E3WAJ9_9HYPH</name>
<dbReference type="EMBL" id="LPWD01000280">
    <property type="protein sequence ID" value="ODS02532.1"/>
    <property type="molecule type" value="Genomic_DNA"/>
</dbReference>
<keyword evidence="3" id="KW-1185">Reference proteome</keyword>
<comment type="caution">
    <text evidence="2">The sequence shown here is derived from an EMBL/GenBank/DDBJ whole genome shotgun (WGS) entry which is preliminary data.</text>
</comment>
<feature type="transmembrane region" description="Helical" evidence="1">
    <location>
        <begin position="55"/>
        <end position="76"/>
    </location>
</feature>
<feature type="transmembrane region" description="Helical" evidence="1">
    <location>
        <begin position="26"/>
        <end position="49"/>
    </location>
</feature>
<dbReference type="Proteomes" id="UP000095042">
    <property type="component" value="Unassembled WGS sequence"/>
</dbReference>
<organism evidence="2 3">
    <name type="scientific">Methyloceanibacter marginalis</name>
    <dbReference type="NCBI Taxonomy" id="1774971"/>
    <lineage>
        <taxon>Bacteria</taxon>
        <taxon>Pseudomonadati</taxon>
        <taxon>Pseudomonadota</taxon>
        <taxon>Alphaproteobacteria</taxon>
        <taxon>Hyphomicrobiales</taxon>
        <taxon>Hyphomicrobiaceae</taxon>
        <taxon>Methyloceanibacter</taxon>
    </lineage>
</organism>
<evidence type="ECO:0000256" key="1">
    <source>
        <dbReference type="SAM" id="Phobius"/>
    </source>
</evidence>
<evidence type="ECO:0000313" key="3">
    <source>
        <dbReference type="Proteomes" id="UP000095042"/>
    </source>
</evidence>
<dbReference type="AlphaFoldDB" id="A0A1E3WAJ9"/>